<keyword evidence="10" id="KW-1185">Reference proteome</keyword>
<dbReference type="RefSeq" id="WP_344484408.1">
    <property type="nucleotide sequence ID" value="NZ_BAAAQF010000005.1"/>
</dbReference>
<evidence type="ECO:0000256" key="5">
    <source>
        <dbReference type="SAM" id="MobiDB-lite"/>
    </source>
</evidence>
<dbReference type="InterPro" id="IPR017871">
    <property type="entry name" value="ABC_transporter-like_CS"/>
</dbReference>
<keyword evidence="4 6" id="KW-0472">Membrane</keyword>
<evidence type="ECO:0000256" key="1">
    <source>
        <dbReference type="ARBA" id="ARBA00004651"/>
    </source>
</evidence>
<organism evidence="9 10">
    <name type="scientific">Glycomyces endophyticus</name>
    <dbReference type="NCBI Taxonomy" id="480996"/>
    <lineage>
        <taxon>Bacteria</taxon>
        <taxon>Bacillati</taxon>
        <taxon>Actinomycetota</taxon>
        <taxon>Actinomycetes</taxon>
        <taxon>Glycomycetales</taxon>
        <taxon>Glycomycetaceae</taxon>
        <taxon>Glycomyces</taxon>
    </lineage>
</organism>
<gene>
    <name evidence="9" type="ORF">GCM10009830_16920</name>
</gene>
<accession>A0ABN2GI86</accession>
<dbReference type="PANTHER" id="PTHR24221:SF654">
    <property type="entry name" value="ATP-BINDING CASSETTE SUB-FAMILY B MEMBER 6"/>
    <property type="match status" value="1"/>
</dbReference>
<dbReference type="SUPFAM" id="SSF90123">
    <property type="entry name" value="ABC transporter transmembrane region"/>
    <property type="match status" value="1"/>
</dbReference>
<name>A0ABN2GI86_9ACTN</name>
<evidence type="ECO:0000256" key="2">
    <source>
        <dbReference type="ARBA" id="ARBA00022692"/>
    </source>
</evidence>
<evidence type="ECO:0000259" key="8">
    <source>
        <dbReference type="PROSITE" id="PS50929"/>
    </source>
</evidence>
<dbReference type="PROSITE" id="PS50929">
    <property type="entry name" value="ABC_TM1F"/>
    <property type="match status" value="1"/>
</dbReference>
<dbReference type="SUPFAM" id="SSF52540">
    <property type="entry name" value="P-loop containing nucleoside triphosphate hydrolases"/>
    <property type="match status" value="1"/>
</dbReference>
<dbReference type="InterPro" id="IPR027417">
    <property type="entry name" value="P-loop_NTPase"/>
</dbReference>
<dbReference type="Pfam" id="PF00005">
    <property type="entry name" value="ABC_tran"/>
    <property type="match status" value="1"/>
</dbReference>
<dbReference type="Gene3D" id="1.20.1560.10">
    <property type="entry name" value="ABC transporter type 1, transmembrane domain"/>
    <property type="match status" value="1"/>
</dbReference>
<dbReference type="GO" id="GO:0005524">
    <property type="term" value="F:ATP binding"/>
    <property type="evidence" value="ECO:0007669"/>
    <property type="project" value="UniProtKB-KW"/>
</dbReference>
<keyword evidence="9" id="KW-0547">Nucleotide-binding</keyword>
<dbReference type="PANTHER" id="PTHR24221">
    <property type="entry name" value="ATP-BINDING CASSETTE SUB-FAMILY B"/>
    <property type="match status" value="1"/>
</dbReference>
<evidence type="ECO:0000259" key="7">
    <source>
        <dbReference type="PROSITE" id="PS50893"/>
    </source>
</evidence>
<dbReference type="Gene3D" id="3.40.50.300">
    <property type="entry name" value="P-loop containing nucleotide triphosphate hydrolases"/>
    <property type="match status" value="1"/>
</dbReference>
<dbReference type="InterPro" id="IPR039421">
    <property type="entry name" value="Type_1_exporter"/>
</dbReference>
<evidence type="ECO:0000256" key="6">
    <source>
        <dbReference type="SAM" id="Phobius"/>
    </source>
</evidence>
<dbReference type="InterPro" id="IPR003439">
    <property type="entry name" value="ABC_transporter-like_ATP-bd"/>
</dbReference>
<reference evidence="9 10" key="1">
    <citation type="journal article" date="2019" name="Int. J. Syst. Evol. Microbiol.">
        <title>The Global Catalogue of Microorganisms (GCM) 10K type strain sequencing project: providing services to taxonomists for standard genome sequencing and annotation.</title>
        <authorList>
            <consortium name="The Broad Institute Genomics Platform"/>
            <consortium name="The Broad Institute Genome Sequencing Center for Infectious Disease"/>
            <person name="Wu L."/>
            <person name="Ma J."/>
        </authorList>
    </citation>
    <scope>NUCLEOTIDE SEQUENCE [LARGE SCALE GENOMIC DNA]</scope>
    <source>
        <strain evidence="9 10">JCM 16001</strain>
    </source>
</reference>
<feature type="region of interest" description="Disordered" evidence="5">
    <location>
        <begin position="563"/>
        <end position="618"/>
    </location>
</feature>
<comment type="subcellular location">
    <subcellularLocation>
        <location evidence="1">Cell membrane</location>
        <topology evidence="1">Multi-pass membrane protein</topology>
    </subcellularLocation>
</comment>
<evidence type="ECO:0000256" key="4">
    <source>
        <dbReference type="ARBA" id="ARBA00023136"/>
    </source>
</evidence>
<proteinExistence type="predicted"/>
<keyword evidence="3 6" id="KW-1133">Transmembrane helix</keyword>
<protein>
    <submittedName>
        <fullName evidence="9">ABC transporter ATP-binding protein</fullName>
    </submittedName>
</protein>
<sequence length="618" mass="63405">MRLPVLLQAPADPIPVRPIRIDAKTTPRRLTLRVMAAAPRQIWPASMLLVMHQVGESLVPVIMGFAIDQAVATGDPVRLALCVALLGADFALLSYSYRFGSRFGLLGIEAVQHRLRTLVADRLLDPKGVKGRAGLPGVSLSIASSDVTNLARAVSIVPWPAGELAAVLLCGTILMVLSWELGLIVLLGVPLLLFIMDRAGGPLRRRSHDQSALAGEASGKAADLLAGYRVLSGLGAQSAAADRYRKASRDALDGSLHAAGAQGVYTGSMNLASGLFVAGLALVAGLRALNGDLTIGQLITVVGLTQFIMGPLGTLAKNAGAIWAGALASAERVLSILQLPHHEAAHGDAVPETGDGKLSLTGVRTANLDGLDLQIAPGECVGLRAAPAAAADLAALLSAGAAPDAGTVAWQDRPFAEYDLDALRRTVLVVPHHAALFDGTILDNIGLLTADRTAIDRALEAADCAEIVDAAPDGLDTQVGEDGLRLSGGQRQRIALARALAQQPPLLVLQDPTTAVDSVTESRIAERLRAARGSRSTLLITDAPALLAVCDRVVEIPGAAPADAGNADAAPAGIGSAEPTGSASAAPAPAGDPVPEPAAAATPDADLARAETQVKPNE</sequence>
<feature type="compositionally biased region" description="Low complexity" evidence="5">
    <location>
        <begin position="563"/>
        <end position="589"/>
    </location>
</feature>
<feature type="domain" description="ABC transmembrane type-1" evidence="8">
    <location>
        <begin position="48"/>
        <end position="322"/>
    </location>
</feature>
<dbReference type="Proteomes" id="UP001499851">
    <property type="component" value="Unassembled WGS sequence"/>
</dbReference>
<dbReference type="PROSITE" id="PS00211">
    <property type="entry name" value="ABC_TRANSPORTER_1"/>
    <property type="match status" value="1"/>
</dbReference>
<feature type="transmembrane region" description="Helical" evidence="6">
    <location>
        <begin position="271"/>
        <end position="289"/>
    </location>
</feature>
<feature type="domain" description="ABC transporter" evidence="7">
    <location>
        <begin position="345"/>
        <end position="583"/>
    </location>
</feature>
<dbReference type="InterPro" id="IPR036640">
    <property type="entry name" value="ABC1_TM_sf"/>
</dbReference>
<keyword evidence="2 6" id="KW-0812">Transmembrane</keyword>
<evidence type="ECO:0000256" key="3">
    <source>
        <dbReference type="ARBA" id="ARBA00022989"/>
    </source>
</evidence>
<dbReference type="Pfam" id="PF00664">
    <property type="entry name" value="ABC_membrane"/>
    <property type="match status" value="1"/>
</dbReference>
<dbReference type="PROSITE" id="PS50893">
    <property type="entry name" value="ABC_TRANSPORTER_2"/>
    <property type="match status" value="1"/>
</dbReference>
<dbReference type="CDD" id="cd07346">
    <property type="entry name" value="ABC_6TM_exporters"/>
    <property type="match status" value="1"/>
</dbReference>
<comment type="caution">
    <text evidence="9">The sequence shown here is derived from an EMBL/GenBank/DDBJ whole genome shotgun (WGS) entry which is preliminary data.</text>
</comment>
<dbReference type="InterPro" id="IPR011527">
    <property type="entry name" value="ABC1_TM_dom"/>
</dbReference>
<keyword evidence="9" id="KW-0067">ATP-binding</keyword>
<feature type="transmembrane region" description="Helical" evidence="6">
    <location>
        <begin position="164"/>
        <end position="196"/>
    </location>
</feature>
<evidence type="ECO:0000313" key="9">
    <source>
        <dbReference type="EMBL" id="GAA1671518.1"/>
    </source>
</evidence>
<evidence type="ECO:0000313" key="10">
    <source>
        <dbReference type="Proteomes" id="UP001499851"/>
    </source>
</evidence>
<dbReference type="EMBL" id="BAAAQF010000005">
    <property type="protein sequence ID" value="GAA1671518.1"/>
    <property type="molecule type" value="Genomic_DNA"/>
</dbReference>